<reference evidence="1" key="1">
    <citation type="submission" date="2022-04" db="EMBL/GenBank/DDBJ databases">
        <title>Genome of the entomopathogenic fungus Entomophthora muscae.</title>
        <authorList>
            <person name="Elya C."/>
            <person name="Lovett B.R."/>
            <person name="Lee E."/>
            <person name="Macias A.M."/>
            <person name="Hajek A.E."/>
            <person name="De Bivort B.L."/>
            <person name="Kasson M.T."/>
            <person name="De Fine Licht H.H."/>
            <person name="Stajich J.E."/>
        </authorList>
    </citation>
    <scope>NUCLEOTIDE SEQUENCE</scope>
    <source>
        <strain evidence="1">Berkeley</strain>
    </source>
</reference>
<organism evidence="1 2">
    <name type="scientific">Entomophthora muscae</name>
    <dbReference type="NCBI Taxonomy" id="34485"/>
    <lineage>
        <taxon>Eukaryota</taxon>
        <taxon>Fungi</taxon>
        <taxon>Fungi incertae sedis</taxon>
        <taxon>Zoopagomycota</taxon>
        <taxon>Entomophthoromycotina</taxon>
        <taxon>Entomophthoromycetes</taxon>
        <taxon>Entomophthorales</taxon>
        <taxon>Entomophthoraceae</taxon>
        <taxon>Entomophthora</taxon>
    </lineage>
</organism>
<accession>A0ACC2T382</accession>
<gene>
    <name evidence="1" type="primary">hsp10_1</name>
    <name evidence="1" type="ORF">DSO57_1022559</name>
</gene>
<proteinExistence type="predicted"/>
<keyword evidence="2" id="KW-1185">Reference proteome</keyword>
<dbReference type="Proteomes" id="UP001165960">
    <property type="component" value="Unassembled WGS sequence"/>
</dbReference>
<protein>
    <submittedName>
        <fullName evidence="1">Mitochondrial heat shock protein Hsp10</fullName>
    </submittedName>
</protein>
<dbReference type="EMBL" id="QTSX02003664">
    <property type="protein sequence ID" value="KAJ9069046.1"/>
    <property type="molecule type" value="Genomic_DNA"/>
</dbReference>
<sequence length="103" mass="11417">MASRIISKRIVPLLDRVLIQRVKPEEKTASGIFIPQKAQETLNHGEVIAVGPGYRNDKGELVPVSVKPGDQVILPAYGGTDVKFEKEEYLLFKDSELLAKLES</sequence>
<evidence type="ECO:0000313" key="2">
    <source>
        <dbReference type="Proteomes" id="UP001165960"/>
    </source>
</evidence>
<comment type="caution">
    <text evidence="1">The sequence shown here is derived from an EMBL/GenBank/DDBJ whole genome shotgun (WGS) entry which is preliminary data.</text>
</comment>
<evidence type="ECO:0000313" key="1">
    <source>
        <dbReference type="EMBL" id="KAJ9069046.1"/>
    </source>
</evidence>
<keyword evidence="1" id="KW-0346">Stress response</keyword>
<name>A0ACC2T382_9FUNG</name>